<dbReference type="EMBL" id="JACHHJ010000001">
    <property type="protein sequence ID" value="MBB6449450.1"/>
    <property type="molecule type" value="Genomic_DNA"/>
</dbReference>
<accession>A0A841PL05</accession>
<dbReference type="Gene3D" id="3.30.1240.10">
    <property type="match status" value="1"/>
</dbReference>
<dbReference type="Pfam" id="PF08282">
    <property type="entry name" value="Hydrolase_3"/>
    <property type="match status" value="1"/>
</dbReference>
<protein>
    <recommendedName>
        <fullName evidence="3">Cof subfamily of IIB subfamily of haloacid dehalogenase superfamily/HAD-superfamily hydrolase, subfamily IIB</fullName>
    </recommendedName>
</protein>
<dbReference type="GO" id="GO:0000287">
    <property type="term" value="F:magnesium ion binding"/>
    <property type="evidence" value="ECO:0007669"/>
    <property type="project" value="TreeGrafter"/>
</dbReference>
<dbReference type="SUPFAM" id="SSF56784">
    <property type="entry name" value="HAD-like"/>
    <property type="match status" value="1"/>
</dbReference>
<dbReference type="NCBIfam" id="TIGR00099">
    <property type="entry name" value="Cof-subfamily"/>
    <property type="match status" value="1"/>
</dbReference>
<evidence type="ECO:0000313" key="2">
    <source>
        <dbReference type="Proteomes" id="UP000568839"/>
    </source>
</evidence>
<dbReference type="SFLD" id="SFLDG01140">
    <property type="entry name" value="C2.B:_Phosphomannomutase_and_P"/>
    <property type="match status" value="1"/>
</dbReference>
<evidence type="ECO:0000313" key="1">
    <source>
        <dbReference type="EMBL" id="MBB6449450.1"/>
    </source>
</evidence>
<dbReference type="GO" id="GO:0005829">
    <property type="term" value="C:cytosol"/>
    <property type="evidence" value="ECO:0007669"/>
    <property type="project" value="TreeGrafter"/>
</dbReference>
<dbReference type="Gene3D" id="3.40.50.1000">
    <property type="entry name" value="HAD superfamily/HAD-like"/>
    <property type="match status" value="1"/>
</dbReference>
<organism evidence="1 2">
    <name type="scientific">Geomicrobium halophilum</name>
    <dbReference type="NCBI Taxonomy" id="549000"/>
    <lineage>
        <taxon>Bacteria</taxon>
        <taxon>Bacillati</taxon>
        <taxon>Bacillota</taxon>
        <taxon>Bacilli</taxon>
        <taxon>Bacillales</taxon>
        <taxon>Geomicrobium</taxon>
    </lineage>
</organism>
<dbReference type="InterPro" id="IPR036412">
    <property type="entry name" value="HAD-like_sf"/>
</dbReference>
<dbReference type="Proteomes" id="UP000568839">
    <property type="component" value="Unassembled WGS sequence"/>
</dbReference>
<proteinExistence type="predicted"/>
<dbReference type="NCBIfam" id="TIGR01484">
    <property type="entry name" value="HAD-SF-IIB"/>
    <property type="match status" value="1"/>
</dbReference>
<dbReference type="SFLD" id="SFLDS00003">
    <property type="entry name" value="Haloacid_Dehalogenase"/>
    <property type="match status" value="1"/>
</dbReference>
<dbReference type="GO" id="GO:0016791">
    <property type="term" value="F:phosphatase activity"/>
    <property type="evidence" value="ECO:0007669"/>
    <property type="project" value="UniProtKB-ARBA"/>
</dbReference>
<reference evidence="1 2" key="1">
    <citation type="submission" date="2020-08" db="EMBL/GenBank/DDBJ databases">
        <title>Genomic Encyclopedia of Type Strains, Phase IV (KMG-IV): sequencing the most valuable type-strain genomes for metagenomic binning, comparative biology and taxonomic classification.</title>
        <authorList>
            <person name="Goeker M."/>
        </authorList>
    </citation>
    <scope>NUCLEOTIDE SEQUENCE [LARGE SCALE GENOMIC DNA]</scope>
    <source>
        <strain evidence="1 2">DSM 21769</strain>
    </source>
</reference>
<dbReference type="PROSITE" id="PS01229">
    <property type="entry name" value="COF_2"/>
    <property type="match status" value="1"/>
</dbReference>
<dbReference type="InterPro" id="IPR023214">
    <property type="entry name" value="HAD_sf"/>
</dbReference>
<dbReference type="PANTHER" id="PTHR10000">
    <property type="entry name" value="PHOSPHOSERINE PHOSPHATASE"/>
    <property type="match status" value="1"/>
</dbReference>
<dbReference type="AlphaFoldDB" id="A0A841PL05"/>
<name>A0A841PL05_9BACL</name>
<comment type="caution">
    <text evidence="1">The sequence shown here is derived from an EMBL/GenBank/DDBJ whole genome shotgun (WGS) entry which is preliminary data.</text>
</comment>
<keyword evidence="2" id="KW-1185">Reference proteome</keyword>
<dbReference type="PANTHER" id="PTHR10000:SF25">
    <property type="entry name" value="PHOSPHATASE YKRA-RELATED"/>
    <property type="match status" value="1"/>
</dbReference>
<evidence type="ECO:0008006" key="3">
    <source>
        <dbReference type="Google" id="ProtNLM"/>
    </source>
</evidence>
<gene>
    <name evidence="1" type="ORF">HNR44_001399</name>
</gene>
<sequence length="255" mass="28056">MEKKLVFFDIDGTLYDQTKRVPPSTKKAIQMLKEGGHDVAIATGRSPFMFEELREELEIDTYVSFNGSYVVVKGEVVLAKALPPVALSSLHNHAADHHYVMVFMDHKGAVTDVKANPRIAQCLGELKMPYPSISLQPQKGDIYQALLFTAEHESFPYDEYRDLHFVRWHEFSIDVLPAGGSKAKGVQKAADILQVDIENTVAFGDALNDIEMLQYVGTGIAMGNGLDETKEAADLVTTAVDENGITVGLTELGLI</sequence>
<dbReference type="InterPro" id="IPR006379">
    <property type="entry name" value="HAD-SF_hydro_IIB"/>
</dbReference>
<dbReference type="RefSeq" id="WP_184403332.1">
    <property type="nucleotide sequence ID" value="NZ_JACHHJ010000001.1"/>
</dbReference>
<dbReference type="InterPro" id="IPR000150">
    <property type="entry name" value="Cof"/>
</dbReference>
<dbReference type="CDD" id="cd07517">
    <property type="entry name" value="HAD_HPP"/>
    <property type="match status" value="1"/>
</dbReference>